<reference evidence="3 4" key="1">
    <citation type="submission" date="2018-04" db="EMBL/GenBank/DDBJ databases">
        <title>Pedobacter chongqingensis sp. nov., isolated from a rottenly hemp rope.</title>
        <authorList>
            <person name="Cai Y."/>
        </authorList>
    </citation>
    <scope>NUCLEOTIDE SEQUENCE [LARGE SCALE GENOMIC DNA]</scope>
    <source>
        <strain evidence="3 4">FJ4-8</strain>
    </source>
</reference>
<evidence type="ECO:0000256" key="2">
    <source>
        <dbReference type="SAM" id="Phobius"/>
    </source>
</evidence>
<feature type="coiled-coil region" evidence="1">
    <location>
        <begin position="45"/>
        <end position="177"/>
    </location>
</feature>
<protein>
    <recommendedName>
        <fullName evidence="5">Chromosome segregation protein SMC</fullName>
    </recommendedName>
</protein>
<comment type="caution">
    <text evidence="3">The sequence shown here is derived from an EMBL/GenBank/DDBJ whole genome shotgun (WGS) entry which is preliminary data.</text>
</comment>
<feature type="transmembrane region" description="Helical" evidence="2">
    <location>
        <begin position="17"/>
        <end position="36"/>
    </location>
</feature>
<evidence type="ECO:0000256" key="1">
    <source>
        <dbReference type="SAM" id="Coils"/>
    </source>
</evidence>
<evidence type="ECO:0000313" key="3">
    <source>
        <dbReference type="EMBL" id="PWG82574.1"/>
    </source>
</evidence>
<dbReference type="Proteomes" id="UP000245647">
    <property type="component" value="Unassembled WGS sequence"/>
</dbReference>
<gene>
    <name evidence="3" type="ORF">DDR33_01555</name>
</gene>
<keyword evidence="1" id="KW-0175">Coiled coil</keyword>
<evidence type="ECO:0008006" key="5">
    <source>
        <dbReference type="Google" id="ProtNLM"/>
    </source>
</evidence>
<dbReference type="EMBL" id="QEAS01000001">
    <property type="protein sequence ID" value="PWG82574.1"/>
    <property type="molecule type" value="Genomic_DNA"/>
</dbReference>
<dbReference type="RefSeq" id="WP_109413993.1">
    <property type="nucleotide sequence ID" value="NZ_QEAS01000001.1"/>
</dbReference>
<keyword evidence="2" id="KW-1133">Transmembrane helix</keyword>
<keyword evidence="4" id="KW-1185">Reference proteome</keyword>
<dbReference type="OrthoDB" id="1115172at2"/>
<accession>A0A2U2PMP5</accession>
<name>A0A2U2PMP5_9SPHI</name>
<dbReference type="AlphaFoldDB" id="A0A2U2PMP5"/>
<evidence type="ECO:0000313" key="4">
    <source>
        <dbReference type="Proteomes" id="UP000245647"/>
    </source>
</evidence>
<proteinExistence type="predicted"/>
<keyword evidence="2" id="KW-0472">Membrane</keyword>
<organism evidence="3 4">
    <name type="scientific">Pararcticibacter amylolyticus</name>
    <dbReference type="NCBI Taxonomy" id="2173175"/>
    <lineage>
        <taxon>Bacteria</taxon>
        <taxon>Pseudomonadati</taxon>
        <taxon>Bacteroidota</taxon>
        <taxon>Sphingobacteriia</taxon>
        <taxon>Sphingobacteriales</taxon>
        <taxon>Sphingobacteriaceae</taxon>
        <taxon>Pararcticibacter</taxon>
    </lineage>
</organism>
<keyword evidence="2" id="KW-0812">Transmembrane</keyword>
<sequence>MDVVNSEPTPRRDSNKVYFLILVIVALLGTNAYLLVKDKKSNNKIITLTDEKSRMEIEIDKIEAELDKANNSNVKLSTQMQSDQELARQKINELREQLNRGKLTQTELAKAQKEIKELQSFVTRYTADIEGLQKKNRELTVERDSLKTTIANVSEQASKLEQQNTELNDKMKVAAALKTGSLNVIPLKVRGNGKETDVSRAGAAKKLKISFTVADNAIAVKGMHDIYVRIVDPNGNLIVTDNGSLFTSDGDDLQYTYKTSIEFDNSRGKVFNIDWTNPVSFQKGSYTVILYSDGYTMGTGTVSLK</sequence>